<evidence type="ECO:0000313" key="9">
    <source>
        <dbReference type="EMBL" id="CCA14289.1"/>
    </source>
</evidence>
<evidence type="ECO:0000256" key="1">
    <source>
        <dbReference type="ARBA" id="ARBA00004613"/>
    </source>
</evidence>
<keyword evidence="4 6" id="KW-0928">Hypersensitive response elicitation</keyword>
<evidence type="ECO:0000256" key="7">
    <source>
        <dbReference type="SAM" id="MobiDB-lite"/>
    </source>
</evidence>
<dbReference type="SUPFAM" id="SSF48647">
    <property type="entry name" value="Fungal elicitin"/>
    <property type="match status" value="1"/>
</dbReference>
<dbReference type="Pfam" id="PF00964">
    <property type="entry name" value="Elicitin"/>
    <property type="match status" value="1"/>
</dbReference>
<keyword evidence="8" id="KW-0732">Signal</keyword>
<dbReference type="InterPro" id="IPR002200">
    <property type="entry name" value="Elicitin"/>
</dbReference>
<evidence type="ECO:0000256" key="6">
    <source>
        <dbReference type="RuleBase" id="RU368111"/>
    </source>
</evidence>
<keyword evidence="5 6" id="KW-1015">Disulfide bond</keyword>
<evidence type="ECO:0000256" key="3">
    <source>
        <dbReference type="ARBA" id="ARBA00022525"/>
    </source>
</evidence>
<organism evidence="9">
    <name type="scientific">Albugo laibachii Nc14</name>
    <dbReference type="NCBI Taxonomy" id="890382"/>
    <lineage>
        <taxon>Eukaryota</taxon>
        <taxon>Sar</taxon>
        <taxon>Stramenopiles</taxon>
        <taxon>Oomycota</taxon>
        <taxon>Peronosporomycetes</taxon>
        <taxon>Albuginales</taxon>
        <taxon>Albuginaceae</taxon>
        <taxon>Albugo</taxon>
    </lineage>
</organism>
<evidence type="ECO:0000256" key="5">
    <source>
        <dbReference type="ARBA" id="ARBA00023157"/>
    </source>
</evidence>
<evidence type="ECO:0000256" key="8">
    <source>
        <dbReference type="SAM" id="SignalP"/>
    </source>
</evidence>
<reference evidence="9" key="2">
    <citation type="submission" date="2011-02" db="EMBL/GenBank/DDBJ databases">
        <authorList>
            <person name="MacLean D."/>
        </authorList>
    </citation>
    <scope>NUCLEOTIDE SEQUENCE</scope>
</reference>
<reference evidence="9" key="1">
    <citation type="journal article" date="2011" name="PLoS Biol.">
        <title>Gene gain and loss during evolution of obligate parasitism in the white rust pathogen of Arabidopsis thaliana.</title>
        <authorList>
            <person name="Kemen E."/>
            <person name="Gardiner A."/>
            <person name="Schultz-Larsen T."/>
            <person name="Kemen A.C."/>
            <person name="Balmuth A.L."/>
            <person name="Robert-Seilaniantz A."/>
            <person name="Bailey K."/>
            <person name="Holub E."/>
            <person name="Studholme D.J."/>
            <person name="Maclean D."/>
            <person name="Jones J.D."/>
        </authorList>
    </citation>
    <scope>NUCLEOTIDE SEQUENCE</scope>
</reference>
<protein>
    <recommendedName>
        <fullName evidence="6">Elicitin</fullName>
    </recommendedName>
</protein>
<proteinExistence type="inferred from homology"/>
<feature type="signal peptide" evidence="8">
    <location>
        <begin position="1"/>
        <end position="25"/>
    </location>
</feature>
<evidence type="ECO:0000256" key="2">
    <source>
        <dbReference type="ARBA" id="ARBA00009544"/>
    </source>
</evidence>
<dbReference type="PRINTS" id="PR00948">
    <property type="entry name" value="ELICITIN"/>
</dbReference>
<name>F0VZR8_9STRA</name>
<comment type="similarity">
    <text evidence="2 6">Belongs to the elicitin family.</text>
</comment>
<feature type="region of interest" description="Disordered" evidence="7">
    <location>
        <begin position="167"/>
        <end position="191"/>
    </location>
</feature>
<evidence type="ECO:0000256" key="4">
    <source>
        <dbReference type="ARBA" id="ARBA00022978"/>
    </source>
</evidence>
<dbReference type="GO" id="GO:0005576">
    <property type="term" value="C:extracellular region"/>
    <property type="evidence" value="ECO:0007669"/>
    <property type="project" value="UniProtKB-SubCell"/>
</dbReference>
<gene>
    <name evidence="9" type="primary">AlNc14C3G397</name>
    <name evidence="9" type="ORF">ALNC14_004320</name>
</gene>
<feature type="chain" id="PRO_5003263244" description="Elicitin" evidence="8">
    <location>
        <begin position="26"/>
        <end position="191"/>
    </location>
</feature>
<dbReference type="GO" id="GO:0052040">
    <property type="term" value="P:symbiont-mediated perturbation of host programmed cell death"/>
    <property type="evidence" value="ECO:0007669"/>
    <property type="project" value="UniProtKB-UniRule"/>
</dbReference>
<dbReference type="AlphaFoldDB" id="F0VZR8"/>
<dbReference type="InterPro" id="IPR036470">
    <property type="entry name" value="Elicitin_sf"/>
</dbReference>
<accession>F0VZR8</accession>
<dbReference type="EMBL" id="FR824048">
    <property type="protein sequence ID" value="CCA14289.1"/>
    <property type="molecule type" value="Genomic_DNA"/>
</dbReference>
<dbReference type="Gene3D" id="1.10.239.10">
    <property type="entry name" value="Elicitin domain"/>
    <property type="match status" value="1"/>
</dbReference>
<keyword evidence="3 6" id="KW-0964">Secreted</keyword>
<dbReference type="SMART" id="SM01187">
    <property type="entry name" value="Elicitin"/>
    <property type="match status" value="1"/>
</dbReference>
<comment type="function">
    <text evidence="6">Induces local and distal defense responses (incompatible hypersensitive reaction) in plants from the solanaceae and cruciferae families. Elicits leaf necrosis and causes the accumulation of pathogenesis-related proteins. Might interact with the lipidic molecules of the plasma membrane.</text>
</comment>
<sequence>MSKSYSKHVLLIAIIILHKVARTQIRCPFTQNLKLFMNLLKVDSSFNNCGDLSSYQIHSASALPNLDQLSLMCQSDECTAMIQELRGMNLPNCSAYLPWKLNRVNLLALTTQYDAVCVRIRGEDEKKIKAQAAVLILSQLSDLNMSTVVNSTTLVNATVLEALKPTTPLPKAKPMQQKKAPIETPNAEGQD</sequence>
<dbReference type="HOGENOM" id="CLU_1423856_0_0_1"/>
<comment type="subcellular location">
    <subcellularLocation>
        <location evidence="1 6">Secreted</location>
    </subcellularLocation>
</comment>
<feature type="compositionally biased region" description="Low complexity" evidence="7">
    <location>
        <begin position="167"/>
        <end position="179"/>
    </location>
</feature>